<feature type="domain" description="7,8-dihydro-6-hydroxymethylpterin-pyrophosphokinase" evidence="13">
    <location>
        <begin position="91"/>
        <end position="102"/>
    </location>
</feature>
<evidence type="ECO:0000256" key="4">
    <source>
        <dbReference type="ARBA" id="ARBA00016218"/>
    </source>
</evidence>
<dbReference type="NCBIfam" id="TIGR01498">
    <property type="entry name" value="folK"/>
    <property type="match status" value="1"/>
</dbReference>
<sequence>MVLDSKKVFLLLGSNLGDRVQLIDDAVVQINSRIGSVFSRSSWYETAAWGREDQPGFLNIAVGVETQLSPLAVLEVALDIELELGRVRHEKWGARLIDIDLILIGDEIIDIPGKLQIPHPEMQNRKFVLEPLAEIAGARVHPVLKRTVSEILQTLADNLSVSKINL</sequence>
<evidence type="ECO:0000256" key="5">
    <source>
        <dbReference type="ARBA" id="ARBA00022679"/>
    </source>
</evidence>
<comment type="caution">
    <text evidence="14">The sequence shown here is derived from an EMBL/GenBank/DDBJ whole genome shotgun (WGS) entry which is preliminary data.</text>
</comment>
<organism evidence="14 15">
    <name type="scientific">Pedobacter frigoris</name>
    <dbReference type="NCBI Taxonomy" id="2571272"/>
    <lineage>
        <taxon>Bacteria</taxon>
        <taxon>Pseudomonadati</taxon>
        <taxon>Bacteroidota</taxon>
        <taxon>Sphingobacteriia</taxon>
        <taxon>Sphingobacteriales</taxon>
        <taxon>Sphingobacteriaceae</taxon>
        <taxon>Pedobacter</taxon>
    </lineage>
</organism>
<dbReference type="RefSeq" id="WP_136834325.1">
    <property type="nucleotide sequence ID" value="NZ_SWBQ01000001.1"/>
</dbReference>
<gene>
    <name evidence="14" type="primary">folK</name>
    <name evidence="14" type="ORF">FA047_02075</name>
</gene>
<dbReference type="CDD" id="cd00483">
    <property type="entry name" value="HPPK"/>
    <property type="match status" value="1"/>
</dbReference>
<evidence type="ECO:0000259" key="13">
    <source>
        <dbReference type="PROSITE" id="PS00794"/>
    </source>
</evidence>
<dbReference type="PANTHER" id="PTHR43071:SF1">
    <property type="entry name" value="2-AMINO-4-HYDROXY-6-HYDROXYMETHYLDIHYDROPTERIDINE PYROPHOSPHOKINASE"/>
    <property type="match status" value="1"/>
</dbReference>
<dbReference type="GO" id="GO:0046656">
    <property type="term" value="P:folic acid biosynthetic process"/>
    <property type="evidence" value="ECO:0007669"/>
    <property type="project" value="UniProtKB-KW"/>
</dbReference>
<evidence type="ECO:0000256" key="12">
    <source>
        <dbReference type="ARBA" id="ARBA00033413"/>
    </source>
</evidence>
<evidence type="ECO:0000256" key="6">
    <source>
        <dbReference type="ARBA" id="ARBA00022741"/>
    </source>
</evidence>
<comment type="pathway">
    <text evidence="1">Cofactor biosynthesis; tetrahydrofolate biosynthesis; 2-amino-4-hydroxy-6-hydroxymethyl-7,8-dihydropteridine diphosphate from 7,8-dihydroneopterin triphosphate: step 4/4.</text>
</comment>
<dbReference type="Gene3D" id="3.30.70.560">
    <property type="entry name" value="7,8-Dihydro-6-hydroxymethylpterin-pyrophosphokinase HPPK"/>
    <property type="match status" value="1"/>
</dbReference>
<dbReference type="PANTHER" id="PTHR43071">
    <property type="entry name" value="2-AMINO-4-HYDROXY-6-HYDROXYMETHYLDIHYDROPTERIDINE PYROPHOSPHOKINASE"/>
    <property type="match status" value="1"/>
</dbReference>
<evidence type="ECO:0000256" key="3">
    <source>
        <dbReference type="ARBA" id="ARBA00013253"/>
    </source>
</evidence>
<comment type="similarity">
    <text evidence="2">Belongs to the HPPK family.</text>
</comment>
<evidence type="ECO:0000256" key="1">
    <source>
        <dbReference type="ARBA" id="ARBA00005051"/>
    </source>
</evidence>
<keyword evidence="15" id="KW-1185">Reference proteome</keyword>
<keyword evidence="9" id="KW-0289">Folate biosynthesis</keyword>
<keyword evidence="5 14" id="KW-0808">Transferase</keyword>
<dbReference type="EC" id="2.7.6.3" evidence="3"/>
<dbReference type="GO" id="GO:0005524">
    <property type="term" value="F:ATP binding"/>
    <property type="evidence" value="ECO:0007669"/>
    <property type="project" value="UniProtKB-KW"/>
</dbReference>
<keyword evidence="7 14" id="KW-0418">Kinase</keyword>
<evidence type="ECO:0000256" key="11">
    <source>
        <dbReference type="ARBA" id="ARBA00029766"/>
    </source>
</evidence>
<accession>A0A4U1CNS3</accession>
<keyword evidence="6" id="KW-0547">Nucleotide-binding</keyword>
<name>A0A4U1CNS3_9SPHI</name>
<dbReference type="InterPro" id="IPR035907">
    <property type="entry name" value="Hppk_sf"/>
</dbReference>
<dbReference type="SUPFAM" id="SSF55083">
    <property type="entry name" value="6-hydroxymethyl-7,8-dihydropterin pyrophosphokinase, HPPK"/>
    <property type="match status" value="1"/>
</dbReference>
<evidence type="ECO:0000313" key="15">
    <source>
        <dbReference type="Proteomes" id="UP000307244"/>
    </source>
</evidence>
<evidence type="ECO:0000313" key="14">
    <source>
        <dbReference type="EMBL" id="TKC08906.1"/>
    </source>
</evidence>
<dbReference type="AlphaFoldDB" id="A0A4U1CNS3"/>
<dbReference type="EMBL" id="SWBQ01000001">
    <property type="protein sequence ID" value="TKC08906.1"/>
    <property type="molecule type" value="Genomic_DNA"/>
</dbReference>
<proteinExistence type="inferred from homology"/>
<dbReference type="PROSITE" id="PS00794">
    <property type="entry name" value="HPPK"/>
    <property type="match status" value="1"/>
</dbReference>
<reference evidence="14 15" key="1">
    <citation type="submission" date="2019-04" db="EMBL/GenBank/DDBJ databases">
        <title>Pedobacter sp. RP-3-15 sp. nov., isolated from Arctic soil.</title>
        <authorList>
            <person name="Dahal R.H."/>
            <person name="Kim D.-U."/>
        </authorList>
    </citation>
    <scope>NUCLEOTIDE SEQUENCE [LARGE SCALE GENOMIC DNA]</scope>
    <source>
        <strain evidence="14 15">RP-3-15</strain>
    </source>
</reference>
<evidence type="ECO:0000256" key="2">
    <source>
        <dbReference type="ARBA" id="ARBA00005810"/>
    </source>
</evidence>
<dbReference type="UniPathway" id="UPA00077">
    <property type="reaction ID" value="UER00155"/>
</dbReference>
<evidence type="ECO:0000256" key="8">
    <source>
        <dbReference type="ARBA" id="ARBA00022840"/>
    </source>
</evidence>
<comment type="function">
    <text evidence="10">Catalyzes the transfer of pyrophosphate from adenosine triphosphate (ATP) to 6-hydroxymethyl-7,8-dihydropterin, an enzymatic step in folate biosynthesis pathway.</text>
</comment>
<dbReference type="GO" id="GO:0003848">
    <property type="term" value="F:2-amino-4-hydroxy-6-hydroxymethyldihydropteridine diphosphokinase activity"/>
    <property type="evidence" value="ECO:0007669"/>
    <property type="project" value="UniProtKB-EC"/>
</dbReference>
<dbReference type="Pfam" id="PF01288">
    <property type="entry name" value="HPPK"/>
    <property type="match status" value="1"/>
</dbReference>
<evidence type="ECO:0000256" key="9">
    <source>
        <dbReference type="ARBA" id="ARBA00022909"/>
    </source>
</evidence>
<protein>
    <recommendedName>
        <fullName evidence="4">2-amino-4-hydroxy-6-hydroxymethyldihydropteridine pyrophosphokinase</fullName>
        <ecNumber evidence="3">2.7.6.3</ecNumber>
    </recommendedName>
    <alternativeName>
        <fullName evidence="11">6-hydroxymethyl-7,8-dihydropterin pyrophosphokinase</fullName>
    </alternativeName>
    <alternativeName>
        <fullName evidence="12">7,8-dihydro-6-hydroxymethylpterin-pyrophosphokinase</fullName>
    </alternativeName>
</protein>
<evidence type="ECO:0000256" key="7">
    <source>
        <dbReference type="ARBA" id="ARBA00022777"/>
    </source>
</evidence>
<keyword evidence="8" id="KW-0067">ATP-binding</keyword>
<dbReference type="InterPro" id="IPR000550">
    <property type="entry name" value="Hppk"/>
</dbReference>
<dbReference type="Proteomes" id="UP000307244">
    <property type="component" value="Unassembled WGS sequence"/>
</dbReference>
<dbReference type="GO" id="GO:0016301">
    <property type="term" value="F:kinase activity"/>
    <property type="evidence" value="ECO:0007669"/>
    <property type="project" value="UniProtKB-KW"/>
</dbReference>
<evidence type="ECO:0000256" key="10">
    <source>
        <dbReference type="ARBA" id="ARBA00029409"/>
    </source>
</evidence>
<dbReference type="GO" id="GO:0046654">
    <property type="term" value="P:tetrahydrofolate biosynthetic process"/>
    <property type="evidence" value="ECO:0007669"/>
    <property type="project" value="UniProtKB-UniPathway"/>
</dbReference>
<dbReference type="OrthoDB" id="9808041at2"/>